<protein>
    <submittedName>
        <fullName evidence="1">Uncharacterized protein</fullName>
    </submittedName>
</protein>
<accession>A0A699RRF9</accession>
<gene>
    <name evidence="1" type="ORF">Tci_859528</name>
</gene>
<proteinExistence type="predicted"/>
<organism evidence="1">
    <name type="scientific">Tanacetum cinerariifolium</name>
    <name type="common">Dalmatian daisy</name>
    <name type="synonym">Chrysanthemum cinerariifolium</name>
    <dbReference type="NCBI Taxonomy" id="118510"/>
    <lineage>
        <taxon>Eukaryota</taxon>
        <taxon>Viridiplantae</taxon>
        <taxon>Streptophyta</taxon>
        <taxon>Embryophyta</taxon>
        <taxon>Tracheophyta</taxon>
        <taxon>Spermatophyta</taxon>
        <taxon>Magnoliopsida</taxon>
        <taxon>eudicotyledons</taxon>
        <taxon>Gunneridae</taxon>
        <taxon>Pentapetalae</taxon>
        <taxon>asterids</taxon>
        <taxon>campanulids</taxon>
        <taxon>Asterales</taxon>
        <taxon>Asteraceae</taxon>
        <taxon>Asteroideae</taxon>
        <taxon>Anthemideae</taxon>
        <taxon>Anthemidinae</taxon>
        <taxon>Tanacetum</taxon>
    </lineage>
</organism>
<evidence type="ECO:0000313" key="1">
    <source>
        <dbReference type="EMBL" id="GFC87558.1"/>
    </source>
</evidence>
<comment type="caution">
    <text evidence="1">The sequence shown here is derived from an EMBL/GenBank/DDBJ whole genome shotgun (WGS) entry which is preliminary data.</text>
</comment>
<dbReference type="EMBL" id="BKCJ011110891">
    <property type="protein sequence ID" value="GFC87558.1"/>
    <property type="molecule type" value="Genomic_DNA"/>
</dbReference>
<dbReference type="AlphaFoldDB" id="A0A699RRF9"/>
<sequence length="68" mass="7567">ISLSKKRRLVAELEVLAERGDAGKPLEQIREIVTRDSVTLRDLEKLLACALVGVSLKEGYVSNMEVKE</sequence>
<feature type="non-terminal residue" evidence="1">
    <location>
        <position position="1"/>
    </location>
</feature>
<name>A0A699RRF9_TANCI</name>
<reference evidence="1" key="1">
    <citation type="journal article" date="2019" name="Sci. Rep.">
        <title>Draft genome of Tanacetum cinerariifolium, the natural source of mosquito coil.</title>
        <authorList>
            <person name="Yamashiro T."/>
            <person name="Shiraishi A."/>
            <person name="Satake H."/>
            <person name="Nakayama K."/>
        </authorList>
    </citation>
    <scope>NUCLEOTIDE SEQUENCE</scope>
</reference>